<keyword evidence="2" id="KW-1185">Reference proteome</keyword>
<name>A0A401P7B8_SCYTO</name>
<dbReference type="EMBL" id="BFAA01000203">
    <property type="protein sequence ID" value="GCB69024.1"/>
    <property type="molecule type" value="Genomic_DNA"/>
</dbReference>
<evidence type="ECO:0000313" key="2">
    <source>
        <dbReference type="Proteomes" id="UP000288216"/>
    </source>
</evidence>
<comment type="caution">
    <text evidence="1">The sequence shown here is derived from an EMBL/GenBank/DDBJ whole genome shotgun (WGS) entry which is preliminary data.</text>
</comment>
<sequence length="71" mass="8047">MSIHWSNQELYGTRNNKKKKTLDSSVLNSELFTMLNTANDVNAAAKNGQYNLKEAKQMLSYRKHDAGMLIA</sequence>
<evidence type="ECO:0000313" key="1">
    <source>
        <dbReference type="EMBL" id="GCB69024.1"/>
    </source>
</evidence>
<dbReference type="Proteomes" id="UP000288216">
    <property type="component" value="Unassembled WGS sequence"/>
</dbReference>
<organism evidence="1 2">
    <name type="scientific">Scyliorhinus torazame</name>
    <name type="common">Cloudy catshark</name>
    <name type="synonym">Catulus torazame</name>
    <dbReference type="NCBI Taxonomy" id="75743"/>
    <lineage>
        <taxon>Eukaryota</taxon>
        <taxon>Metazoa</taxon>
        <taxon>Chordata</taxon>
        <taxon>Craniata</taxon>
        <taxon>Vertebrata</taxon>
        <taxon>Chondrichthyes</taxon>
        <taxon>Elasmobranchii</taxon>
        <taxon>Galeomorphii</taxon>
        <taxon>Galeoidea</taxon>
        <taxon>Carcharhiniformes</taxon>
        <taxon>Scyliorhinidae</taxon>
        <taxon>Scyliorhinus</taxon>
    </lineage>
</organism>
<reference evidence="1 2" key="1">
    <citation type="journal article" date="2018" name="Nat. Ecol. Evol.">
        <title>Shark genomes provide insights into elasmobranch evolution and the origin of vertebrates.</title>
        <authorList>
            <person name="Hara Y"/>
            <person name="Yamaguchi K"/>
            <person name="Onimaru K"/>
            <person name="Kadota M"/>
            <person name="Koyanagi M"/>
            <person name="Keeley SD"/>
            <person name="Tatsumi K"/>
            <person name="Tanaka K"/>
            <person name="Motone F"/>
            <person name="Kageyama Y"/>
            <person name="Nozu R"/>
            <person name="Adachi N"/>
            <person name="Nishimura O"/>
            <person name="Nakagawa R"/>
            <person name="Tanegashima C"/>
            <person name="Kiyatake I"/>
            <person name="Matsumoto R"/>
            <person name="Murakumo K"/>
            <person name="Nishida K"/>
            <person name="Terakita A"/>
            <person name="Kuratani S"/>
            <person name="Sato K"/>
            <person name="Hyodo S Kuraku.S."/>
        </authorList>
    </citation>
    <scope>NUCLEOTIDE SEQUENCE [LARGE SCALE GENOMIC DNA]</scope>
</reference>
<protein>
    <submittedName>
        <fullName evidence="1">Uncharacterized protein</fullName>
    </submittedName>
</protein>
<accession>A0A401P7B8</accession>
<proteinExistence type="predicted"/>
<gene>
    <name evidence="1" type="ORF">scyTo_0000986</name>
</gene>
<dbReference type="AlphaFoldDB" id="A0A401P7B8"/>